<dbReference type="InterPro" id="IPR036589">
    <property type="entry name" value="HCY_dom_sf"/>
</dbReference>
<dbReference type="PANTHER" id="PTHR11103">
    <property type="entry name" value="SLR1189 PROTEIN"/>
    <property type="match status" value="1"/>
</dbReference>
<evidence type="ECO:0000256" key="1">
    <source>
        <dbReference type="ARBA" id="ARBA00022603"/>
    </source>
</evidence>
<dbReference type="GO" id="GO:0032259">
    <property type="term" value="P:methylation"/>
    <property type="evidence" value="ECO:0007669"/>
    <property type="project" value="UniProtKB-KW"/>
</dbReference>
<feature type="non-terminal residue" evidence="4">
    <location>
        <position position="283"/>
    </location>
</feature>
<dbReference type="EMBL" id="UINC01153825">
    <property type="protein sequence ID" value="SVD48758.1"/>
    <property type="molecule type" value="Genomic_DNA"/>
</dbReference>
<dbReference type="Gene3D" id="3.20.20.330">
    <property type="entry name" value="Homocysteine-binding-like domain"/>
    <property type="match status" value="1"/>
</dbReference>
<evidence type="ECO:0000313" key="4">
    <source>
        <dbReference type="EMBL" id="SVD48758.1"/>
    </source>
</evidence>
<sequence>LDGGMGQELIRRGANRKSDMWAAWALVHDPELVTAVHTDYIAAGVDVLTTNTYHTSADRLEYVGFGDRTEELTRLAGRLAREVADNAGRDVMVAASLPPLRHSYNPDPDATYEELLDEYSEMVGYLAESVDLFLPETMGALFEAQAAVDAARESGRMVWVSFTLQGSPGPHLLDGTSFAEAVASIDADAYLINCCPPEEISSALPILRAVTNRPVGVYANGFREMPLGYRRREGDPLPPARTDMGTDRYAQIVLEWVDAGADIVGGCCEIGPDHIARIRQVLP</sequence>
<accession>A0A382VS75</accession>
<evidence type="ECO:0000259" key="3">
    <source>
        <dbReference type="PROSITE" id="PS50970"/>
    </source>
</evidence>
<dbReference type="PANTHER" id="PTHR11103:SF18">
    <property type="entry name" value="SLR1189 PROTEIN"/>
    <property type="match status" value="1"/>
</dbReference>
<feature type="non-terminal residue" evidence="4">
    <location>
        <position position="1"/>
    </location>
</feature>
<gene>
    <name evidence="4" type="ORF">METZ01_LOCUS401612</name>
</gene>
<dbReference type="PROSITE" id="PS50970">
    <property type="entry name" value="HCY"/>
    <property type="match status" value="1"/>
</dbReference>
<protein>
    <recommendedName>
        <fullName evidence="3">Hcy-binding domain-containing protein</fullName>
    </recommendedName>
</protein>
<keyword evidence="2" id="KW-0808">Transferase</keyword>
<dbReference type="AlphaFoldDB" id="A0A382VS75"/>
<reference evidence="4" key="1">
    <citation type="submission" date="2018-05" db="EMBL/GenBank/DDBJ databases">
        <authorList>
            <person name="Lanie J.A."/>
            <person name="Ng W.-L."/>
            <person name="Kazmierczak K.M."/>
            <person name="Andrzejewski T.M."/>
            <person name="Davidsen T.M."/>
            <person name="Wayne K.J."/>
            <person name="Tettelin H."/>
            <person name="Glass J.I."/>
            <person name="Rusch D."/>
            <person name="Podicherti R."/>
            <person name="Tsui H.-C.T."/>
            <person name="Winkler M.E."/>
        </authorList>
    </citation>
    <scope>NUCLEOTIDE SEQUENCE</scope>
</reference>
<evidence type="ECO:0000256" key="2">
    <source>
        <dbReference type="ARBA" id="ARBA00022679"/>
    </source>
</evidence>
<dbReference type="InterPro" id="IPR003726">
    <property type="entry name" value="HCY_dom"/>
</dbReference>
<dbReference type="SUPFAM" id="SSF82282">
    <property type="entry name" value="Homocysteine S-methyltransferase"/>
    <property type="match status" value="1"/>
</dbReference>
<keyword evidence="1" id="KW-0489">Methyltransferase</keyword>
<organism evidence="4">
    <name type="scientific">marine metagenome</name>
    <dbReference type="NCBI Taxonomy" id="408172"/>
    <lineage>
        <taxon>unclassified sequences</taxon>
        <taxon>metagenomes</taxon>
        <taxon>ecological metagenomes</taxon>
    </lineage>
</organism>
<name>A0A382VS75_9ZZZZ</name>
<dbReference type="Pfam" id="PF02574">
    <property type="entry name" value="S-methyl_trans"/>
    <property type="match status" value="1"/>
</dbReference>
<proteinExistence type="predicted"/>
<dbReference type="GO" id="GO:0008168">
    <property type="term" value="F:methyltransferase activity"/>
    <property type="evidence" value="ECO:0007669"/>
    <property type="project" value="UniProtKB-KW"/>
</dbReference>
<feature type="domain" description="Hcy-binding" evidence="3">
    <location>
        <begin position="1"/>
        <end position="282"/>
    </location>
</feature>